<dbReference type="CDD" id="cd17324">
    <property type="entry name" value="MFS_NepI_like"/>
    <property type="match status" value="1"/>
</dbReference>
<accession>A0A087AQY9</accession>
<dbReference type="InterPro" id="IPR050189">
    <property type="entry name" value="MFS_Efflux_Transporters"/>
</dbReference>
<dbReference type="RefSeq" id="WP_081929389.1">
    <property type="nucleotide sequence ID" value="NZ_JGYX01000002.1"/>
</dbReference>
<dbReference type="SUPFAM" id="SSF103473">
    <property type="entry name" value="MFS general substrate transporter"/>
    <property type="match status" value="1"/>
</dbReference>
<protein>
    <submittedName>
        <fullName evidence="8">Major facilitator superfamily protein</fullName>
    </submittedName>
</protein>
<feature type="transmembrane region" description="Helical" evidence="6">
    <location>
        <begin position="105"/>
        <end position="124"/>
    </location>
</feature>
<dbReference type="Proteomes" id="UP000029046">
    <property type="component" value="Unassembled WGS sequence"/>
</dbReference>
<feature type="transmembrane region" description="Helical" evidence="6">
    <location>
        <begin position="210"/>
        <end position="231"/>
    </location>
</feature>
<keyword evidence="4 6" id="KW-1133">Transmembrane helix</keyword>
<dbReference type="PANTHER" id="PTHR43124">
    <property type="entry name" value="PURINE EFFLUX PUMP PBUE"/>
    <property type="match status" value="1"/>
</dbReference>
<proteinExistence type="predicted"/>
<name>A0A087AQY9_9BIFI</name>
<organism evidence="8 9">
    <name type="scientific">Bifidobacterium pullorum subsp. gallinarum</name>
    <dbReference type="NCBI Taxonomy" id="78344"/>
    <lineage>
        <taxon>Bacteria</taxon>
        <taxon>Bacillati</taxon>
        <taxon>Actinomycetota</taxon>
        <taxon>Actinomycetes</taxon>
        <taxon>Bifidobacteriales</taxon>
        <taxon>Bifidobacteriaceae</taxon>
        <taxon>Bifidobacterium</taxon>
    </lineage>
</organism>
<keyword evidence="9" id="KW-1185">Reference proteome</keyword>
<dbReference type="PANTHER" id="PTHR43124:SF3">
    <property type="entry name" value="CHLORAMPHENICOL EFFLUX PUMP RV0191"/>
    <property type="match status" value="1"/>
</dbReference>
<dbReference type="OrthoDB" id="9814237at2"/>
<dbReference type="PROSITE" id="PS50850">
    <property type="entry name" value="MFS"/>
    <property type="match status" value="1"/>
</dbReference>
<evidence type="ECO:0000256" key="3">
    <source>
        <dbReference type="ARBA" id="ARBA00022692"/>
    </source>
</evidence>
<feature type="transmembrane region" description="Helical" evidence="6">
    <location>
        <begin position="275"/>
        <end position="293"/>
    </location>
</feature>
<feature type="transmembrane region" description="Helical" evidence="6">
    <location>
        <begin position="367"/>
        <end position="389"/>
    </location>
</feature>
<evidence type="ECO:0000256" key="4">
    <source>
        <dbReference type="ARBA" id="ARBA00022989"/>
    </source>
</evidence>
<feature type="transmembrane region" description="Helical" evidence="6">
    <location>
        <begin position="343"/>
        <end position="361"/>
    </location>
</feature>
<dbReference type="InterPro" id="IPR036259">
    <property type="entry name" value="MFS_trans_sf"/>
</dbReference>
<evidence type="ECO:0000313" key="9">
    <source>
        <dbReference type="Proteomes" id="UP000029046"/>
    </source>
</evidence>
<reference evidence="8 9" key="1">
    <citation type="submission" date="2014-03" db="EMBL/GenBank/DDBJ databases">
        <title>Genomics of Bifidobacteria.</title>
        <authorList>
            <person name="Ventura M."/>
            <person name="Milani C."/>
            <person name="Lugli G.A."/>
        </authorList>
    </citation>
    <scope>NUCLEOTIDE SEQUENCE [LARGE SCALE GENOMIC DNA]</scope>
    <source>
        <strain evidence="8 9">LMG 11586</strain>
    </source>
</reference>
<gene>
    <name evidence="8" type="ORF">BIGA_0621</name>
</gene>
<keyword evidence="2" id="KW-1003">Cell membrane</keyword>
<dbReference type="Pfam" id="PF07690">
    <property type="entry name" value="MFS_1"/>
    <property type="match status" value="1"/>
</dbReference>
<feature type="transmembrane region" description="Helical" evidence="6">
    <location>
        <begin position="48"/>
        <end position="67"/>
    </location>
</feature>
<dbReference type="InterPro" id="IPR011701">
    <property type="entry name" value="MFS"/>
</dbReference>
<evidence type="ECO:0000259" key="7">
    <source>
        <dbReference type="PROSITE" id="PS50850"/>
    </source>
</evidence>
<keyword evidence="5 6" id="KW-0472">Membrane</keyword>
<dbReference type="EMBL" id="JGYX01000002">
    <property type="protein sequence ID" value="KFI61189.1"/>
    <property type="molecule type" value="Genomic_DNA"/>
</dbReference>
<keyword evidence="3 6" id="KW-0812">Transmembrane</keyword>
<dbReference type="InterPro" id="IPR020846">
    <property type="entry name" value="MFS_dom"/>
</dbReference>
<feature type="transmembrane region" description="Helical" evidence="6">
    <location>
        <begin position="164"/>
        <end position="186"/>
    </location>
</feature>
<feature type="transmembrane region" description="Helical" evidence="6">
    <location>
        <begin position="136"/>
        <end position="158"/>
    </location>
</feature>
<sequence>MTSIRRPRALACIALLVLLGFSLGFSEFTVIGIEPELAEAFDVPLARVGELISFFSVAYAVLTPLLAVSTGRFKRFTLLIVYVTLFCVSNIMMTFAPTFEVLQAARILLGAVSGALLAVGVTFIPELVGVHRMSMMISVVYAAFSVAMVVATSVGKIVAEVLNWHAVMIIALVLALAVSAAMLAVLPRHGSTDEPSTVREQAGLLTEPQILVGIAIFLFGVGSVYVFYGYVTPYLEDVLGMDAVGASMTLMVYGVMCFVSNLISGWVDLRYGMKALLVVFPVQALFMVALFMVSPAMPWSLVPVMLVGLSMYVVSVSCISLFMRVARERHPKAMVLASSLEPMAFNIGIAFGTAIGGAVVSGPGLRYVGLVGALFSLVAAGFVLLTLLIDRKVR</sequence>
<comment type="caution">
    <text evidence="8">The sequence shown here is derived from an EMBL/GenBank/DDBJ whole genome shotgun (WGS) entry which is preliminary data.</text>
</comment>
<evidence type="ECO:0000256" key="2">
    <source>
        <dbReference type="ARBA" id="ARBA00022475"/>
    </source>
</evidence>
<dbReference type="AlphaFoldDB" id="A0A087AQY9"/>
<dbReference type="GO" id="GO:0005886">
    <property type="term" value="C:plasma membrane"/>
    <property type="evidence" value="ECO:0007669"/>
    <property type="project" value="UniProtKB-SubCell"/>
</dbReference>
<dbReference type="eggNOG" id="COG2814">
    <property type="taxonomic scope" value="Bacteria"/>
</dbReference>
<evidence type="ECO:0000256" key="5">
    <source>
        <dbReference type="ARBA" id="ARBA00023136"/>
    </source>
</evidence>
<feature type="transmembrane region" description="Helical" evidence="6">
    <location>
        <begin position="243"/>
        <end position="263"/>
    </location>
</feature>
<feature type="domain" description="Major facilitator superfamily (MFS) profile" evidence="7">
    <location>
        <begin position="12"/>
        <end position="394"/>
    </location>
</feature>
<evidence type="ECO:0000313" key="8">
    <source>
        <dbReference type="EMBL" id="KFI61189.1"/>
    </source>
</evidence>
<dbReference type="Gene3D" id="1.20.1250.20">
    <property type="entry name" value="MFS general substrate transporter like domains"/>
    <property type="match status" value="2"/>
</dbReference>
<feature type="transmembrane region" description="Helical" evidence="6">
    <location>
        <begin position="79"/>
        <end position="99"/>
    </location>
</feature>
<dbReference type="GO" id="GO:0022857">
    <property type="term" value="F:transmembrane transporter activity"/>
    <property type="evidence" value="ECO:0007669"/>
    <property type="project" value="InterPro"/>
</dbReference>
<evidence type="ECO:0000256" key="1">
    <source>
        <dbReference type="ARBA" id="ARBA00004651"/>
    </source>
</evidence>
<evidence type="ECO:0000256" key="6">
    <source>
        <dbReference type="SAM" id="Phobius"/>
    </source>
</evidence>
<comment type="subcellular location">
    <subcellularLocation>
        <location evidence="1">Cell membrane</location>
        <topology evidence="1">Multi-pass membrane protein</topology>
    </subcellularLocation>
</comment>
<feature type="transmembrane region" description="Helical" evidence="6">
    <location>
        <begin position="299"/>
        <end position="322"/>
    </location>
</feature>